<comment type="subcellular location">
    <subcellularLocation>
        <location evidence="1">Membrane</location>
        <topology evidence="1">Multi-pass membrane protein</topology>
    </subcellularLocation>
</comment>
<feature type="transmembrane region" description="Helical" evidence="5">
    <location>
        <begin position="186"/>
        <end position="208"/>
    </location>
</feature>
<sequence>MTTSSLHRGSRAAAPLDALGALALALFPALMLSRPNPANACYSLLLALACAALAMRRRADGIGAAGLLRRCWPLMLAMAGLPLALALHETVFTGAVPHIPYLYLRFALFGLLLWVLYLAGPGRIEWLQWGCAAGAIVSAAWIHGLAGPGRLNHIGINNAIPFGNLSLLMGVLALLSIGWRRPASNAALACGGIALRLVGGAAGLYASYLSGTRGGWIALPAFAVIVLLPFRLRPRIYAGLLAAIVLGLGAGGYANGWVSQRVEQAVSSLEEFQHGQDLDSSEGNRLQMWRASLLMFRDHPLIGVGPKGYQPELVRLAQRGIVTPAATAYSHSHNDVLFALATLGLPGLAAILATYLAPALFFARRVRHRDAGLRTAAAMGLALCAGFLIFGLTESMFVITLTNAFYSLMAAAFVAYAIRREAQLRAAAAAAQG</sequence>
<feature type="transmembrane region" description="Helical" evidence="5">
    <location>
        <begin position="375"/>
        <end position="392"/>
    </location>
</feature>
<dbReference type="InterPro" id="IPR007016">
    <property type="entry name" value="O-antigen_ligase-rel_domated"/>
</dbReference>
<evidence type="ECO:0000313" key="7">
    <source>
        <dbReference type="EMBL" id="GAA4335158.1"/>
    </source>
</evidence>
<comment type="caution">
    <text evidence="7">The sequence shown here is derived from an EMBL/GenBank/DDBJ whole genome shotgun (WGS) entry which is preliminary data.</text>
</comment>
<accession>A0ABP8H766</accession>
<keyword evidence="3 5" id="KW-1133">Transmembrane helix</keyword>
<feature type="transmembrane region" description="Helical" evidence="5">
    <location>
        <begin position="237"/>
        <end position="258"/>
    </location>
</feature>
<feature type="transmembrane region" description="Helical" evidence="5">
    <location>
        <begin position="37"/>
        <end position="55"/>
    </location>
</feature>
<dbReference type="PANTHER" id="PTHR37422:SF13">
    <property type="entry name" value="LIPOPOLYSACCHARIDE BIOSYNTHESIS PROTEIN PA4999-RELATED"/>
    <property type="match status" value="1"/>
</dbReference>
<dbReference type="Proteomes" id="UP001501671">
    <property type="component" value="Unassembled WGS sequence"/>
</dbReference>
<dbReference type="PANTHER" id="PTHR37422">
    <property type="entry name" value="TEICHURONIC ACID BIOSYNTHESIS PROTEIN TUAE"/>
    <property type="match status" value="1"/>
</dbReference>
<gene>
    <name evidence="7" type="ORF">GCM10023144_28080</name>
</gene>
<dbReference type="InterPro" id="IPR051533">
    <property type="entry name" value="WaaL-like"/>
</dbReference>
<evidence type="ECO:0000256" key="4">
    <source>
        <dbReference type="ARBA" id="ARBA00023136"/>
    </source>
</evidence>
<feature type="transmembrane region" description="Helical" evidence="5">
    <location>
        <begin position="99"/>
        <end position="119"/>
    </location>
</feature>
<evidence type="ECO:0000259" key="6">
    <source>
        <dbReference type="Pfam" id="PF04932"/>
    </source>
</evidence>
<dbReference type="Pfam" id="PF04932">
    <property type="entry name" value="Wzy_C"/>
    <property type="match status" value="1"/>
</dbReference>
<reference evidence="8" key="1">
    <citation type="journal article" date="2019" name="Int. J. Syst. Evol. Microbiol.">
        <title>The Global Catalogue of Microorganisms (GCM) 10K type strain sequencing project: providing services to taxonomists for standard genome sequencing and annotation.</title>
        <authorList>
            <consortium name="The Broad Institute Genomics Platform"/>
            <consortium name="The Broad Institute Genome Sequencing Center for Infectious Disease"/>
            <person name="Wu L."/>
            <person name="Ma J."/>
        </authorList>
    </citation>
    <scope>NUCLEOTIDE SEQUENCE [LARGE SCALE GENOMIC DNA]</scope>
    <source>
        <strain evidence="8">JCM 17666</strain>
    </source>
</reference>
<feature type="transmembrane region" description="Helical" evidence="5">
    <location>
        <begin position="67"/>
        <end position="87"/>
    </location>
</feature>
<evidence type="ECO:0000256" key="5">
    <source>
        <dbReference type="SAM" id="Phobius"/>
    </source>
</evidence>
<organism evidence="7 8">
    <name type="scientific">Pigmentiphaga soli</name>
    <dbReference type="NCBI Taxonomy" id="1007095"/>
    <lineage>
        <taxon>Bacteria</taxon>
        <taxon>Pseudomonadati</taxon>
        <taxon>Pseudomonadota</taxon>
        <taxon>Betaproteobacteria</taxon>
        <taxon>Burkholderiales</taxon>
        <taxon>Alcaligenaceae</taxon>
        <taxon>Pigmentiphaga</taxon>
    </lineage>
</organism>
<name>A0ABP8H766_9BURK</name>
<evidence type="ECO:0000256" key="1">
    <source>
        <dbReference type="ARBA" id="ARBA00004141"/>
    </source>
</evidence>
<evidence type="ECO:0000256" key="2">
    <source>
        <dbReference type="ARBA" id="ARBA00022692"/>
    </source>
</evidence>
<feature type="transmembrane region" description="Helical" evidence="5">
    <location>
        <begin position="12"/>
        <end position="31"/>
    </location>
</feature>
<feature type="domain" description="O-antigen ligase-related" evidence="6">
    <location>
        <begin position="203"/>
        <end position="351"/>
    </location>
</feature>
<keyword evidence="8" id="KW-1185">Reference proteome</keyword>
<evidence type="ECO:0000313" key="8">
    <source>
        <dbReference type="Proteomes" id="UP001501671"/>
    </source>
</evidence>
<feature type="transmembrane region" description="Helical" evidence="5">
    <location>
        <begin position="336"/>
        <end position="363"/>
    </location>
</feature>
<dbReference type="EMBL" id="BAABFO010000013">
    <property type="protein sequence ID" value="GAA4335158.1"/>
    <property type="molecule type" value="Genomic_DNA"/>
</dbReference>
<feature type="transmembrane region" description="Helical" evidence="5">
    <location>
        <begin position="214"/>
        <end position="230"/>
    </location>
</feature>
<feature type="transmembrane region" description="Helical" evidence="5">
    <location>
        <begin position="398"/>
        <end position="418"/>
    </location>
</feature>
<dbReference type="RefSeq" id="WP_345250480.1">
    <property type="nucleotide sequence ID" value="NZ_BAABFO010000013.1"/>
</dbReference>
<keyword evidence="2 5" id="KW-0812">Transmembrane</keyword>
<feature type="transmembrane region" description="Helical" evidence="5">
    <location>
        <begin position="126"/>
        <end position="147"/>
    </location>
</feature>
<evidence type="ECO:0000256" key="3">
    <source>
        <dbReference type="ARBA" id="ARBA00022989"/>
    </source>
</evidence>
<keyword evidence="4 5" id="KW-0472">Membrane</keyword>
<protein>
    <recommendedName>
        <fullName evidence="6">O-antigen ligase-related domain-containing protein</fullName>
    </recommendedName>
</protein>
<feature type="transmembrane region" description="Helical" evidence="5">
    <location>
        <begin position="159"/>
        <end position="179"/>
    </location>
</feature>
<proteinExistence type="predicted"/>